<name>N6UPN6_9HYPH</name>
<keyword evidence="4" id="KW-0614">Plasmid</keyword>
<feature type="domain" description="Bartonella effector protein BID" evidence="3">
    <location>
        <begin position="248"/>
        <end position="344"/>
    </location>
</feature>
<feature type="region of interest" description="Disordered" evidence="2">
    <location>
        <begin position="1"/>
        <end position="68"/>
    </location>
</feature>
<dbReference type="Proteomes" id="UP000012429">
    <property type="component" value="Unassembled WGS sequence"/>
</dbReference>
<dbReference type="AlphaFoldDB" id="N6UPN6"/>
<protein>
    <submittedName>
        <fullName evidence="4">Putative conjugal transfer protein traA</fullName>
    </submittedName>
</protein>
<proteinExistence type="predicted"/>
<organism evidence="4 5">
    <name type="scientific">Rhizobium freirei PRF 81</name>
    <dbReference type="NCBI Taxonomy" id="363754"/>
    <lineage>
        <taxon>Bacteria</taxon>
        <taxon>Pseudomonadati</taxon>
        <taxon>Pseudomonadota</taxon>
        <taxon>Alphaproteobacteria</taxon>
        <taxon>Hyphomicrobiales</taxon>
        <taxon>Rhizobiaceae</taxon>
        <taxon>Rhizobium/Agrobacterium group</taxon>
        <taxon>Rhizobium</taxon>
    </lineage>
</organism>
<dbReference type="EMBL" id="AQHN01000096">
    <property type="protein sequence ID" value="ENN83730.1"/>
    <property type="molecule type" value="Genomic_DNA"/>
</dbReference>
<feature type="coiled-coil region" evidence="1">
    <location>
        <begin position="325"/>
        <end position="359"/>
    </location>
</feature>
<dbReference type="PATRIC" id="fig|363754.4.peg.6932"/>
<feature type="compositionally biased region" description="Basic and acidic residues" evidence="2">
    <location>
        <begin position="31"/>
        <end position="45"/>
    </location>
</feature>
<keyword evidence="5" id="KW-1185">Reference proteome</keyword>
<keyword evidence="1" id="KW-0175">Coiled coil</keyword>
<evidence type="ECO:0000313" key="4">
    <source>
        <dbReference type="EMBL" id="ENN83730.1"/>
    </source>
</evidence>
<dbReference type="Pfam" id="PF17841">
    <property type="entry name" value="Bep_C_terminal"/>
    <property type="match status" value="1"/>
</dbReference>
<reference evidence="4 5" key="1">
    <citation type="journal article" date="2012" name="BMC Genomics">
        <title>Genomic basis of broad host range and environmental adaptability of Rhizobium tropici CIAT 899 and Rhizobium sp. PRF 81 which are used in inoculants for common bean (Phaseolus vulgaris L.).</title>
        <authorList>
            <person name="Ormeno-Orrillo E."/>
            <person name="Menna P."/>
            <person name="Almeida L.G."/>
            <person name="Ollero F.J."/>
            <person name="Nicolas M.F."/>
            <person name="Pains Rodrigues E."/>
            <person name="Shigueyoshi Nakatani A."/>
            <person name="Silva Batista J.S."/>
            <person name="Oliveira Chueire L.M."/>
            <person name="Souza R.C."/>
            <person name="Ribeiro Vasconcelos A.T."/>
            <person name="Megias M."/>
            <person name="Hungria M."/>
            <person name="Martinez-Romero E."/>
        </authorList>
    </citation>
    <scope>NUCLEOTIDE SEQUENCE [LARGE SCALE GENOMIC DNA]</scope>
    <source>
        <strain evidence="4 5">PRF 81</strain>
        <plasmid evidence="4">pPRF81b</plasmid>
    </source>
</reference>
<feature type="compositionally biased region" description="Basic residues" evidence="2">
    <location>
        <begin position="108"/>
        <end position="118"/>
    </location>
</feature>
<feature type="compositionally biased region" description="Polar residues" evidence="2">
    <location>
        <begin position="47"/>
        <end position="59"/>
    </location>
</feature>
<evidence type="ECO:0000256" key="2">
    <source>
        <dbReference type="SAM" id="MobiDB-lite"/>
    </source>
</evidence>
<evidence type="ECO:0000313" key="5">
    <source>
        <dbReference type="Proteomes" id="UP000012429"/>
    </source>
</evidence>
<evidence type="ECO:0000256" key="1">
    <source>
        <dbReference type="SAM" id="Coils"/>
    </source>
</evidence>
<gene>
    <name evidence="4" type="primary">traA</name>
    <name evidence="4" type="ORF">RHSP_74032</name>
</gene>
<dbReference type="InterPro" id="IPR041533">
    <property type="entry name" value="Bep_BID"/>
</dbReference>
<feature type="compositionally biased region" description="Polar residues" evidence="2">
    <location>
        <begin position="1"/>
        <end position="10"/>
    </location>
</feature>
<accession>N6UPN6</accession>
<sequence length="492" mass="54226">MGGRRNVQSRATRRAVYQNGISATADPAPARFDRPADHATHDHNHSPAWSPSVRISSRQGAGARRLPRTLPVQSCSDHRRASAGNRCAFEKTRPTGCGNRGAAGESRVRRHSRGRYRSGRQDAMSTIGDLERRAGIGASPAERTAFWLQFHHLEGEACLNAGVAELRRLIAQREARPDPRPKVRAVRLSRETLPPLTLEQEAALQAYAAKHVRGASQSPIQNNTKEAKPMVSGITTFAKSVEQAIEDKVAADPGLKKQWEEVSTRFHLVYAQPESAFKAVNVDAMLKDEAVAKSTLAKIGSEPERFGALKGKTGILASQAGRQEREKAQTNAPALARNLERYLRQRAEAERKFEVEERAVRLKVSIDIPALSQSAKQTLERVRDAIDRNDLPAGLEYALADKMVKAELEGFAKAVAERFDERTFLSLAAKDSNGQTFNAVTSGMTPGQKAEVQSAWNWMRTVQQLAAHERTTEALKHAETMRQTKSQGLSLK</sequence>
<evidence type="ECO:0000259" key="3">
    <source>
        <dbReference type="Pfam" id="PF17841"/>
    </source>
</evidence>
<feature type="region of interest" description="Disordered" evidence="2">
    <location>
        <begin position="95"/>
        <end position="122"/>
    </location>
</feature>
<geneLocation type="plasmid" evidence="4">
    <name>pPRF81b</name>
</geneLocation>
<comment type="caution">
    <text evidence="4">The sequence shown here is derived from an EMBL/GenBank/DDBJ whole genome shotgun (WGS) entry which is preliminary data.</text>
</comment>